<name>A0A4R4XCK7_9ACTN</name>
<dbReference type="RefSeq" id="WP_132317611.1">
    <property type="nucleotide sequence ID" value="NZ_SMKR01000022.1"/>
</dbReference>
<dbReference type="Pfam" id="PF07331">
    <property type="entry name" value="TctB"/>
    <property type="match status" value="1"/>
</dbReference>
<reference evidence="3 4" key="1">
    <citation type="submission" date="2019-02" db="EMBL/GenBank/DDBJ databases">
        <title>Draft genome sequences of novel Actinobacteria.</title>
        <authorList>
            <person name="Sahin N."/>
            <person name="Ay H."/>
            <person name="Saygin H."/>
        </authorList>
    </citation>
    <scope>NUCLEOTIDE SEQUENCE [LARGE SCALE GENOMIC DNA]</scope>
    <source>
        <strain evidence="3 4">16K104</strain>
    </source>
</reference>
<organism evidence="3 4">
    <name type="scientific">Kribbella turkmenica</name>
    <dbReference type="NCBI Taxonomy" id="2530375"/>
    <lineage>
        <taxon>Bacteria</taxon>
        <taxon>Bacillati</taxon>
        <taxon>Actinomycetota</taxon>
        <taxon>Actinomycetes</taxon>
        <taxon>Propionibacteriales</taxon>
        <taxon>Kribbellaceae</taxon>
        <taxon>Kribbella</taxon>
    </lineage>
</organism>
<comment type="caution">
    <text evidence="3">The sequence shown here is derived from an EMBL/GenBank/DDBJ whole genome shotgun (WGS) entry which is preliminary data.</text>
</comment>
<dbReference type="InterPro" id="IPR009936">
    <property type="entry name" value="DUF1468"/>
</dbReference>
<proteinExistence type="predicted"/>
<evidence type="ECO:0000259" key="2">
    <source>
        <dbReference type="Pfam" id="PF07331"/>
    </source>
</evidence>
<feature type="transmembrane region" description="Helical" evidence="1">
    <location>
        <begin position="145"/>
        <end position="167"/>
    </location>
</feature>
<evidence type="ECO:0000313" key="3">
    <source>
        <dbReference type="EMBL" id="TDD28335.1"/>
    </source>
</evidence>
<dbReference type="Proteomes" id="UP000295172">
    <property type="component" value="Unassembled WGS sequence"/>
</dbReference>
<keyword evidence="4" id="KW-1185">Reference proteome</keyword>
<feature type="domain" description="DUF1468" evidence="2">
    <location>
        <begin position="22"/>
        <end position="164"/>
    </location>
</feature>
<dbReference type="OrthoDB" id="5119225at2"/>
<accession>A0A4R4XCK7</accession>
<evidence type="ECO:0000313" key="4">
    <source>
        <dbReference type="Proteomes" id="UP000295172"/>
    </source>
</evidence>
<gene>
    <name evidence="3" type="ORF">E1218_07365</name>
</gene>
<keyword evidence="1" id="KW-0812">Transmembrane</keyword>
<feature type="transmembrane region" description="Helical" evidence="1">
    <location>
        <begin position="53"/>
        <end position="74"/>
    </location>
</feature>
<protein>
    <submittedName>
        <fullName evidence="3">Tripartite tricarboxylate transporter TctB family protein</fullName>
    </submittedName>
</protein>
<keyword evidence="1" id="KW-1133">Transmembrane helix</keyword>
<keyword evidence="1" id="KW-0472">Membrane</keyword>
<sequence>MSTPSASTTRGPSTQGRSELGVALLLLVLGGWAVGDALRLPDVQARGPVDAKTIPLAVGALLILTALLLAVDVLRGGRGEQEAGEDVDLGHGSDWKTLGLLTAAFVANILLIDRLGWPVSGAVLFFGTTYALGSRHPVRNAIISIALSVGTWYLFNLALGIALPVGILKGIL</sequence>
<dbReference type="EMBL" id="SMKR01000022">
    <property type="protein sequence ID" value="TDD28335.1"/>
    <property type="molecule type" value="Genomic_DNA"/>
</dbReference>
<dbReference type="AlphaFoldDB" id="A0A4R4XCK7"/>
<evidence type="ECO:0000256" key="1">
    <source>
        <dbReference type="SAM" id="Phobius"/>
    </source>
</evidence>